<feature type="domain" description="Cyclic nucleotide-binding" evidence="9">
    <location>
        <begin position="1"/>
        <end position="105"/>
    </location>
</feature>
<dbReference type="PANTHER" id="PTHR45638">
    <property type="entry name" value="CYCLIC NUCLEOTIDE-GATED CATION CHANNEL SUBUNIT A"/>
    <property type="match status" value="1"/>
</dbReference>
<keyword evidence="2" id="KW-0813">Transport</keyword>
<dbReference type="RefSeq" id="WP_379874828.1">
    <property type="nucleotide sequence ID" value="NZ_JBHUIP010000003.1"/>
</dbReference>
<dbReference type="InterPro" id="IPR000595">
    <property type="entry name" value="cNMP-bd_dom"/>
</dbReference>
<proteinExistence type="predicted"/>
<accession>A0ABW5DPM8</accession>
<dbReference type="PANTHER" id="PTHR45638:SF11">
    <property type="entry name" value="CYCLIC NUCLEOTIDE-GATED CATION CHANNEL SUBUNIT A"/>
    <property type="match status" value="1"/>
</dbReference>
<gene>
    <name evidence="10" type="ORF">ACFSM5_03380</name>
</gene>
<evidence type="ECO:0000313" key="11">
    <source>
        <dbReference type="Proteomes" id="UP001597295"/>
    </source>
</evidence>
<keyword evidence="8" id="KW-0407">Ion channel</keyword>
<comment type="subcellular location">
    <subcellularLocation>
        <location evidence="1">Membrane</location>
        <topology evidence="1">Multi-pass membrane protein</topology>
    </subcellularLocation>
</comment>
<evidence type="ECO:0000256" key="7">
    <source>
        <dbReference type="ARBA" id="ARBA00023286"/>
    </source>
</evidence>
<dbReference type="CDD" id="cd00038">
    <property type="entry name" value="CAP_ED"/>
    <property type="match status" value="1"/>
</dbReference>
<evidence type="ECO:0000256" key="2">
    <source>
        <dbReference type="ARBA" id="ARBA00022448"/>
    </source>
</evidence>
<sequence>MDRRIYHPDDVIIKEGEKGYQFYIVESGLVEVFKIGGDGFPVVVGRIGAGGIFGEMSIIDGAERMASVRAVQTTVVKALPRDYLDKRLAKLDPVVRGILKVFSGHIRFLTELQAQQGMSLPPTERPVEDPALLHYYN</sequence>
<keyword evidence="3" id="KW-0812">Transmembrane</keyword>
<dbReference type="SMART" id="SM00100">
    <property type="entry name" value="cNMP"/>
    <property type="match status" value="1"/>
</dbReference>
<protein>
    <submittedName>
        <fullName evidence="10">Crp/Fnr family transcriptional regulator</fullName>
    </submittedName>
</protein>
<dbReference type="PROSITE" id="PS00888">
    <property type="entry name" value="CNMP_BINDING_1"/>
    <property type="match status" value="1"/>
</dbReference>
<dbReference type="Proteomes" id="UP001597295">
    <property type="component" value="Unassembled WGS sequence"/>
</dbReference>
<evidence type="ECO:0000256" key="8">
    <source>
        <dbReference type="ARBA" id="ARBA00023303"/>
    </source>
</evidence>
<dbReference type="Gene3D" id="2.60.120.10">
    <property type="entry name" value="Jelly Rolls"/>
    <property type="match status" value="1"/>
</dbReference>
<name>A0ABW5DPM8_9PROT</name>
<organism evidence="10 11">
    <name type="scientific">Lacibacterium aquatile</name>
    <dbReference type="NCBI Taxonomy" id="1168082"/>
    <lineage>
        <taxon>Bacteria</taxon>
        <taxon>Pseudomonadati</taxon>
        <taxon>Pseudomonadota</taxon>
        <taxon>Alphaproteobacteria</taxon>
        <taxon>Rhodospirillales</taxon>
        <taxon>Rhodospirillaceae</taxon>
    </lineage>
</organism>
<evidence type="ECO:0000256" key="5">
    <source>
        <dbReference type="ARBA" id="ARBA00023065"/>
    </source>
</evidence>
<evidence type="ECO:0000256" key="6">
    <source>
        <dbReference type="ARBA" id="ARBA00023136"/>
    </source>
</evidence>
<evidence type="ECO:0000256" key="1">
    <source>
        <dbReference type="ARBA" id="ARBA00004141"/>
    </source>
</evidence>
<dbReference type="InterPro" id="IPR018488">
    <property type="entry name" value="cNMP-bd_CS"/>
</dbReference>
<keyword evidence="4" id="KW-1133">Transmembrane helix</keyword>
<dbReference type="SUPFAM" id="SSF51206">
    <property type="entry name" value="cAMP-binding domain-like"/>
    <property type="match status" value="1"/>
</dbReference>
<comment type="caution">
    <text evidence="10">The sequence shown here is derived from an EMBL/GenBank/DDBJ whole genome shotgun (WGS) entry which is preliminary data.</text>
</comment>
<evidence type="ECO:0000313" key="10">
    <source>
        <dbReference type="EMBL" id="MFD2261914.1"/>
    </source>
</evidence>
<dbReference type="EMBL" id="JBHUIP010000003">
    <property type="protein sequence ID" value="MFD2261914.1"/>
    <property type="molecule type" value="Genomic_DNA"/>
</dbReference>
<dbReference type="Pfam" id="PF00027">
    <property type="entry name" value="cNMP_binding"/>
    <property type="match status" value="1"/>
</dbReference>
<evidence type="ECO:0000259" key="9">
    <source>
        <dbReference type="PROSITE" id="PS50042"/>
    </source>
</evidence>
<keyword evidence="11" id="KW-1185">Reference proteome</keyword>
<dbReference type="InterPro" id="IPR018490">
    <property type="entry name" value="cNMP-bd_dom_sf"/>
</dbReference>
<keyword evidence="7" id="KW-1071">Ligand-gated ion channel</keyword>
<keyword evidence="6" id="KW-0472">Membrane</keyword>
<evidence type="ECO:0000256" key="4">
    <source>
        <dbReference type="ARBA" id="ARBA00022989"/>
    </source>
</evidence>
<dbReference type="InterPro" id="IPR014710">
    <property type="entry name" value="RmlC-like_jellyroll"/>
</dbReference>
<dbReference type="InterPro" id="IPR050866">
    <property type="entry name" value="CNG_cation_channel"/>
</dbReference>
<evidence type="ECO:0000256" key="3">
    <source>
        <dbReference type="ARBA" id="ARBA00022692"/>
    </source>
</evidence>
<dbReference type="PROSITE" id="PS50042">
    <property type="entry name" value="CNMP_BINDING_3"/>
    <property type="match status" value="1"/>
</dbReference>
<reference evidence="11" key="1">
    <citation type="journal article" date="2019" name="Int. J. Syst. Evol. Microbiol.">
        <title>The Global Catalogue of Microorganisms (GCM) 10K type strain sequencing project: providing services to taxonomists for standard genome sequencing and annotation.</title>
        <authorList>
            <consortium name="The Broad Institute Genomics Platform"/>
            <consortium name="The Broad Institute Genome Sequencing Center for Infectious Disease"/>
            <person name="Wu L."/>
            <person name="Ma J."/>
        </authorList>
    </citation>
    <scope>NUCLEOTIDE SEQUENCE [LARGE SCALE GENOMIC DNA]</scope>
    <source>
        <strain evidence="11">CGMCC 1.19062</strain>
    </source>
</reference>
<keyword evidence="5" id="KW-0406">Ion transport</keyword>